<dbReference type="PANTHER" id="PTHR42918">
    <property type="entry name" value="LYSYL-TRNA SYNTHETASE"/>
    <property type="match status" value="1"/>
</dbReference>
<dbReference type="GO" id="GO:0004824">
    <property type="term" value="F:lysine-tRNA ligase activity"/>
    <property type="evidence" value="ECO:0007669"/>
    <property type="project" value="TreeGrafter"/>
</dbReference>
<dbReference type="GO" id="GO:0006430">
    <property type="term" value="P:lysyl-tRNA aminoacylation"/>
    <property type="evidence" value="ECO:0007669"/>
    <property type="project" value="TreeGrafter"/>
</dbReference>
<dbReference type="EMBL" id="BARU01027638">
    <property type="protein sequence ID" value="GAH75653.1"/>
    <property type="molecule type" value="Genomic_DNA"/>
</dbReference>
<dbReference type="Gene3D" id="3.30.930.10">
    <property type="entry name" value="Bira Bifunctional Protein, Domain 2"/>
    <property type="match status" value="1"/>
</dbReference>
<dbReference type="GO" id="GO:0000049">
    <property type="term" value="F:tRNA binding"/>
    <property type="evidence" value="ECO:0007669"/>
    <property type="project" value="TreeGrafter"/>
</dbReference>
<dbReference type="InterPro" id="IPR045864">
    <property type="entry name" value="aa-tRNA-synth_II/BPL/LPL"/>
</dbReference>
<evidence type="ECO:0000313" key="2">
    <source>
        <dbReference type="EMBL" id="GAH75653.1"/>
    </source>
</evidence>
<protein>
    <recommendedName>
        <fullName evidence="3">Aminoacyl-tRNA synthetase class II (D/K/N) domain-containing protein</fullName>
    </recommendedName>
</protein>
<dbReference type="GO" id="GO:0005829">
    <property type="term" value="C:cytosol"/>
    <property type="evidence" value="ECO:0007669"/>
    <property type="project" value="TreeGrafter"/>
</dbReference>
<dbReference type="PANTHER" id="PTHR42918:SF15">
    <property type="entry name" value="LYSINE--TRNA LIGASE, CHLOROPLASTIC_MITOCHONDRIAL"/>
    <property type="match status" value="1"/>
</dbReference>
<dbReference type="SUPFAM" id="SSF55681">
    <property type="entry name" value="Class II aaRS and biotin synthetases"/>
    <property type="match status" value="1"/>
</dbReference>
<gene>
    <name evidence="2" type="ORF">S03H2_44226</name>
</gene>
<comment type="caution">
    <text evidence="2">The sequence shown here is derived from an EMBL/GenBank/DDBJ whole genome shotgun (WGS) entry which is preliminary data.</text>
</comment>
<evidence type="ECO:0000256" key="1">
    <source>
        <dbReference type="ARBA" id="ARBA00022741"/>
    </source>
</evidence>
<feature type="non-terminal residue" evidence="2">
    <location>
        <position position="1"/>
    </location>
</feature>
<proteinExistence type="predicted"/>
<keyword evidence="1" id="KW-0547">Nucleotide-binding</keyword>
<evidence type="ECO:0008006" key="3">
    <source>
        <dbReference type="Google" id="ProtNLM"/>
    </source>
</evidence>
<reference evidence="2" key="1">
    <citation type="journal article" date="2014" name="Front. Microbiol.">
        <title>High frequency of phylogenetically diverse reductive dehalogenase-homologous genes in deep subseafloor sedimentary metagenomes.</title>
        <authorList>
            <person name="Kawai M."/>
            <person name="Futagami T."/>
            <person name="Toyoda A."/>
            <person name="Takaki Y."/>
            <person name="Nishi S."/>
            <person name="Hori S."/>
            <person name="Arai W."/>
            <person name="Tsubouchi T."/>
            <person name="Morono Y."/>
            <person name="Uchiyama I."/>
            <person name="Ito T."/>
            <person name="Fujiyama A."/>
            <person name="Inagaki F."/>
            <person name="Takami H."/>
        </authorList>
    </citation>
    <scope>NUCLEOTIDE SEQUENCE</scope>
    <source>
        <strain evidence="2">Expedition CK06-06</strain>
    </source>
</reference>
<accession>X1K0N5</accession>
<dbReference type="AlphaFoldDB" id="X1K0N5"/>
<name>X1K0N5_9ZZZZ</name>
<organism evidence="2">
    <name type="scientific">marine sediment metagenome</name>
    <dbReference type="NCBI Taxonomy" id="412755"/>
    <lineage>
        <taxon>unclassified sequences</taxon>
        <taxon>metagenomes</taxon>
        <taxon>ecological metagenomes</taxon>
    </lineage>
</organism>
<sequence length="102" mass="11671">TDKIKFSDNVINFKPPWQRLSLRQAIKECSGIDFCEFPDADLLRAEMVKLKIEVDPQKDRGRLVDELISTFVEPNLIQPTFLLDYPVEMSPLAKGMMVSNKG</sequence>